<dbReference type="EMBL" id="JABFAA010351020">
    <property type="protein sequence ID" value="MBA0702374.1"/>
    <property type="molecule type" value="Genomic_DNA"/>
</dbReference>
<proteinExistence type="predicted"/>
<dbReference type="AlphaFoldDB" id="A0A7J8YTE6"/>
<protein>
    <recommendedName>
        <fullName evidence="1">AB hydrolase-1 domain-containing protein</fullName>
    </recommendedName>
</protein>
<dbReference type="PANTHER" id="PTHR43689:SF14">
    <property type="entry name" value="LYSOPHOSPHOLIPASE BODYGUARD 4-RELATED"/>
    <property type="match status" value="1"/>
</dbReference>
<gene>
    <name evidence="2" type="ORF">Goari_026967</name>
</gene>
<evidence type="ECO:0000313" key="2">
    <source>
        <dbReference type="EMBL" id="MBA0702374.1"/>
    </source>
</evidence>
<feature type="domain" description="AB hydrolase-1" evidence="1">
    <location>
        <begin position="163"/>
        <end position="388"/>
    </location>
</feature>
<evidence type="ECO:0000313" key="3">
    <source>
        <dbReference type="Proteomes" id="UP000593577"/>
    </source>
</evidence>
<dbReference type="Pfam" id="PF00561">
    <property type="entry name" value="Abhydrolase_1"/>
    <property type="match status" value="1"/>
</dbReference>
<name>A0A7J8YTE6_GOSAI</name>
<comment type="caution">
    <text evidence="2">The sequence shown here is derived from an EMBL/GenBank/DDBJ whole genome shotgun (WGS) entry which is preliminary data.</text>
</comment>
<accession>A0A7J8YTE6</accession>
<dbReference type="Gene3D" id="3.40.50.1820">
    <property type="entry name" value="alpha/beta hydrolase"/>
    <property type="match status" value="1"/>
</dbReference>
<dbReference type="InterPro" id="IPR029058">
    <property type="entry name" value="AB_hydrolase_fold"/>
</dbReference>
<dbReference type="Proteomes" id="UP000593577">
    <property type="component" value="Unassembled WGS sequence"/>
</dbReference>
<organism evidence="2 3">
    <name type="scientific">Gossypium aridum</name>
    <name type="common">American cotton</name>
    <name type="synonym">Erioxylum aridum</name>
    <dbReference type="NCBI Taxonomy" id="34290"/>
    <lineage>
        <taxon>Eukaryota</taxon>
        <taxon>Viridiplantae</taxon>
        <taxon>Streptophyta</taxon>
        <taxon>Embryophyta</taxon>
        <taxon>Tracheophyta</taxon>
        <taxon>Spermatophyta</taxon>
        <taxon>Magnoliopsida</taxon>
        <taxon>eudicotyledons</taxon>
        <taxon>Gunneridae</taxon>
        <taxon>Pentapetalae</taxon>
        <taxon>rosids</taxon>
        <taxon>malvids</taxon>
        <taxon>Malvales</taxon>
        <taxon>Malvaceae</taxon>
        <taxon>Malvoideae</taxon>
        <taxon>Gossypium</taxon>
    </lineage>
</organism>
<dbReference type="InterPro" id="IPR000073">
    <property type="entry name" value="AB_hydrolase_1"/>
</dbReference>
<reference evidence="2 3" key="1">
    <citation type="journal article" date="2019" name="Genome Biol. Evol.">
        <title>Insights into the evolution of the New World diploid cottons (Gossypium, subgenus Houzingenia) based on genome sequencing.</title>
        <authorList>
            <person name="Grover C.E."/>
            <person name="Arick M.A. 2nd"/>
            <person name="Thrash A."/>
            <person name="Conover J.L."/>
            <person name="Sanders W.S."/>
            <person name="Peterson D.G."/>
            <person name="Frelichowski J.E."/>
            <person name="Scheffler J.A."/>
            <person name="Scheffler B.E."/>
            <person name="Wendel J.F."/>
        </authorList>
    </citation>
    <scope>NUCLEOTIDE SEQUENCE [LARGE SCALE GENOMIC DNA]</scope>
    <source>
        <strain evidence="2">185</strain>
        <tissue evidence="2">Leaf</tissue>
    </source>
</reference>
<dbReference type="PANTHER" id="PTHR43689">
    <property type="entry name" value="HYDROLASE"/>
    <property type="match status" value="1"/>
</dbReference>
<keyword evidence="3" id="KW-1185">Reference proteome</keyword>
<sequence length="419" mass="48690">MSDSTFLGKWRRKCAKHLLSAPNFVVFSYLDFLDSVFCVIYKHLDLLFEGKASPCYCTTKKIDINGQLSDDNEISETLQYGKRKKLKELVVLLRFVEDLLNKSKGFEAIYSSKNRKNGDFYRVGNRWSDCGCDSCISWMKTDDPKLHVEVNKASSQESKKIKEYQMYAVDILGHGKCPKPRDNLYTLKEHVEWIEKSLIREYKLNSFHVVAHSMGCIIGLALAAKHSTSLKSITLVAPPYFTSKEGVETRAMKWLTPKRLWPPTAFIWSIMVWYEHLSRCVCLLVCRNHRFWEALIKRLTSSRDVNFMIMDLTKHTHHSGWHTTHNVLYRGVKEMDKNLETLMKLKKRVHVIVGSRDKTIPPDSRHNIKTKFPDVELLNIPNAGHRSIILTRETDFAHNLFHIWENTASHHHHHAHTEG</sequence>
<dbReference type="SUPFAM" id="SSF53474">
    <property type="entry name" value="alpha/beta-Hydrolases"/>
    <property type="match status" value="1"/>
</dbReference>
<evidence type="ECO:0000259" key="1">
    <source>
        <dbReference type="Pfam" id="PF00561"/>
    </source>
</evidence>